<sequence length="45" mass="4713">MKYILFALCAVMLASPLAACSNTVHGAGEDIENAGENIQHNVPAK</sequence>
<evidence type="ECO:0000256" key="1">
    <source>
        <dbReference type="ARBA" id="ARBA00010296"/>
    </source>
</evidence>
<keyword evidence="2" id="KW-1003">Cell membrane</keyword>
<comment type="caution">
    <text evidence="8">The sequence shown here is derived from an EMBL/GenBank/DDBJ whole genome shotgun (WGS) entry which is preliminary data.</text>
</comment>
<feature type="signal peptide" evidence="7">
    <location>
        <begin position="1"/>
        <end position="19"/>
    </location>
</feature>
<dbReference type="GO" id="GO:0016020">
    <property type="term" value="C:membrane"/>
    <property type="evidence" value="ECO:0007669"/>
    <property type="project" value="InterPro"/>
</dbReference>
<evidence type="ECO:0000256" key="2">
    <source>
        <dbReference type="ARBA" id="ARBA00022475"/>
    </source>
</evidence>
<name>A0A2W5BWB0_9BACT</name>
<evidence type="ECO:0000256" key="7">
    <source>
        <dbReference type="SAM" id="SignalP"/>
    </source>
</evidence>
<organism evidence="8 9">
    <name type="scientific">Micavibrio aeruginosavorus</name>
    <dbReference type="NCBI Taxonomy" id="349221"/>
    <lineage>
        <taxon>Bacteria</taxon>
        <taxon>Pseudomonadati</taxon>
        <taxon>Bdellovibrionota</taxon>
        <taxon>Bdellovibrionia</taxon>
        <taxon>Bdellovibrionales</taxon>
        <taxon>Pseudobdellovibrionaceae</taxon>
        <taxon>Micavibrio</taxon>
    </lineage>
</organism>
<evidence type="ECO:0000313" key="8">
    <source>
        <dbReference type="EMBL" id="PZO87401.1"/>
    </source>
</evidence>
<accession>A0A2W5BWB0</accession>
<dbReference type="Proteomes" id="UP000249557">
    <property type="component" value="Unassembled WGS sequence"/>
</dbReference>
<dbReference type="EMBL" id="QFNK01000059">
    <property type="protein sequence ID" value="PZO87401.1"/>
    <property type="molecule type" value="Genomic_DNA"/>
</dbReference>
<evidence type="ECO:0000256" key="3">
    <source>
        <dbReference type="ARBA" id="ARBA00022729"/>
    </source>
</evidence>
<reference evidence="8 9" key="1">
    <citation type="submission" date="2017-08" db="EMBL/GenBank/DDBJ databases">
        <title>Infants hospitalized years apart are colonized by the same room-sourced microbial strains.</title>
        <authorList>
            <person name="Brooks B."/>
            <person name="Olm M.R."/>
            <person name="Firek B.A."/>
            <person name="Baker R."/>
            <person name="Thomas B.C."/>
            <person name="Morowitz M.J."/>
            <person name="Banfield J.F."/>
        </authorList>
    </citation>
    <scope>NUCLEOTIDE SEQUENCE [LARGE SCALE GENOMIC DNA]</scope>
    <source>
        <strain evidence="8">S2_018_000_R2_104</strain>
    </source>
</reference>
<evidence type="ECO:0000256" key="6">
    <source>
        <dbReference type="ARBA" id="ARBA00023288"/>
    </source>
</evidence>
<proteinExistence type="inferred from homology"/>
<evidence type="ECO:0000256" key="5">
    <source>
        <dbReference type="ARBA" id="ARBA00023139"/>
    </source>
</evidence>
<gene>
    <name evidence="8" type="ORF">DI626_04075</name>
</gene>
<keyword evidence="4" id="KW-0472">Membrane</keyword>
<dbReference type="GO" id="GO:0009636">
    <property type="term" value="P:response to toxic substance"/>
    <property type="evidence" value="ECO:0007669"/>
    <property type="project" value="InterPro"/>
</dbReference>
<dbReference type="AlphaFoldDB" id="A0A2W5BWB0"/>
<dbReference type="Pfam" id="PF08085">
    <property type="entry name" value="Entericidin"/>
    <property type="match status" value="1"/>
</dbReference>
<comment type="similarity">
    <text evidence="1">Belongs to the EcnA/EcnB lipoprotein family.</text>
</comment>
<evidence type="ECO:0000256" key="4">
    <source>
        <dbReference type="ARBA" id="ARBA00023136"/>
    </source>
</evidence>
<evidence type="ECO:0000313" key="9">
    <source>
        <dbReference type="Proteomes" id="UP000249557"/>
    </source>
</evidence>
<feature type="chain" id="PRO_5016104603" evidence="7">
    <location>
        <begin position="20"/>
        <end position="45"/>
    </location>
</feature>
<keyword evidence="5" id="KW-0564">Palmitate</keyword>
<keyword evidence="3 7" id="KW-0732">Signal</keyword>
<keyword evidence="6" id="KW-0449">Lipoprotein</keyword>
<dbReference type="InterPro" id="IPR012556">
    <property type="entry name" value="Entericidin"/>
</dbReference>
<protein>
    <submittedName>
        <fullName evidence="8">Entericidin</fullName>
    </submittedName>
</protein>